<dbReference type="RefSeq" id="WP_112138048.1">
    <property type="nucleotide sequence ID" value="NZ_CP016181.1"/>
</dbReference>
<protein>
    <submittedName>
        <fullName evidence="1">Uncharacterized protein</fullName>
    </submittedName>
</protein>
<reference evidence="1 2" key="1">
    <citation type="submission" date="2016-06" db="EMBL/GenBank/DDBJ databases">
        <title>The sequenced genome of the ice-adhering bacterium Marinomonas primoryensis, from Antarctica.</title>
        <authorList>
            <person name="Graham L."/>
            <person name="Vance T.D.R."/>
            <person name="Davies P.L."/>
        </authorList>
    </citation>
    <scope>NUCLEOTIDE SEQUENCE [LARGE SCALE GENOMIC DNA]</scope>
    <source>
        <strain evidence="1 2">AceL</strain>
    </source>
</reference>
<accession>A0A2Z4PSG5</accession>
<gene>
    <name evidence="1" type="ORF">A8139_10765</name>
</gene>
<dbReference type="OrthoDB" id="6197127at2"/>
<dbReference type="Proteomes" id="UP000249898">
    <property type="component" value="Chromosome"/>
</dbReference>
<organism evidence="1 2">
    <name type="scientific">Marinomonas primoryensis</name>
    <dbReference type="NCBI Taxonomy" id="178399"/>
    <lineage>
        <taxon>Bacteria</taxon>
        <taxon>Pseudomonadati</taxon>
        <taxon>Pseudomonadota</taxon>
        <taxon>Gammaproteobacteria</taxon>
        <taxon>Oceanospirillales</taxon>
        <taxon>Oceanospirillaceae</taxon>
        <taxon>Marinomonas</taxon>
    </lineage>
</organism>
<name>A0A2Z4PSG5_9GAMM</name>
<evidence type="ECO:0000313" key="2">
    <source>
        <dbReference type="Proteomes" id="UP000249898"/>
    </source>
</evidence>
<dbReference type="EMBL" id="CP016181">
    <property type="protein sequence ID" value="AWY00427.1"/>
    <property type="molecule type" value="Genomic_DNA"/>
</dbReference>
<sequence length="180" mass="20385">MPKDIIDVIDTAVKIGLGALISRVTTYFVANKNHFNDKAKVLIKKKVSILEYSTENIEPYFHALNRYLSRIDGVLRAGKVQGGSAIDKALLINIKKVDGDLLEARKERSIAVSRLKLIGANDVTKHLSVINLIVNELRSLAIFEKTLPNNEQLKDFKDRFENEKNKFYKSLECEFLAIHS</sequence>
<proteinExistence type="predicted"/>
<dbReference type="AlphaFoldDB" id="A0A2Z4PSG5"/>
<evidence type="ECO:0000313" key="1">
    <source>
        <dbReference type="EMBL" id="AWY00427.1"/>
    </source>
</evidence>